<evidence type="ECO:0000256" key="1">
    <source>
        <dbReference type="SAM" id="MobiDB-lite"/>
    </source>
</evidence>
<keyword evidence="3" id="KW-1185">Reference proteome</keyword>
<gene>
    <name evidence="2" type="ORF">NC653_035921</name>
</gene>
<feature type="region of interest" description="Disordered" evidence="1">
    <location>
        <begin position="1"/>
        <end position="20"/>
    </location>
</feature>
<organism evidence="2 3">
    <name type="scientific">Populus alba x Populus x berolinensis</name>
    <dbReference type="NCBI Taxonomy" id="444605"/>
    <lineage>
        <taxon>Eukaryota</taxon>
        <taxon>Viridiplantae</taxon>
        <taxon>Streptophyta</taxon>
        <taxon>Embryophyta</taxon>
        <taxon>Tracheophyta</taxon>
        <taxon>Spermatophyta</taxon>
        <taxon>Magnoliopsida</taxon>
        <taxon>eudicotyledons</taxon>
        <taxon>Gunneridae</taxon>
        <taxon>Pentapetalae</taxon>
        <taxon>rosids</taxon>
        <taxon>fabids</taxon>
        <taxon>Malpighiales</taxon>
        <taxon>Salicaceae</taxon>
        <taxon>Saliceae</taxon>
        <taxon>Populus</taxon>
    </lineage>
</organism>
<name>A0AAD6PU36_9ROSI</name>
<dbReference type="EMBL" id="JAQIZT010000016">
    <property type="protein sequence ID" value="KAJ6967837.1"/>
    <property type="molecule type" value="Genomic_DNA"/>
</dbReference>
<proteinExistence type="predicted"/>
<accession>A0AAD6PU36</accession>
<evidence type="ECO:0000313" key="2">
    <source>
        <dbReference type="EMBL" id="KAJ6967837.1"/>
    </source>
</evidence>
<comment type="caution">
    <text evidence="2">The sequence shown here is derived from an EMBL/GenBank/DDBJ whole genome shotgun (WGS) entry which is preliminary data.</text>
</comment>
<evidence type="ECO:0000313" key="3">
    <source>
        <dbReference type="Proteomes" id="UP001164929"/>
    </source>
</evidence>
<dbReference type="Proteomes" id="UP001164929">
    <property type="component" value="Chromosome 16"/>
</dbReference>
<reference evidence="2 3" key="1">
    <citation type="journal article" date="2023" name="Mol. Ecol. Resour.">
        <title>Chromosome-level genome assembly of a triploid poplar Populus alba 'Berolinensis'.</title>
        <authorList>
            <person name="Chen S."/>
            <person name="Yu Y."/>
            <person name="Wang X."/>
            <person name="Wang S."/>
            <person name="Zhang T."/>
            <person name="Zhou Y."/>
            <person name="He R."/>
            <person name="Meng N."/>
            <person name="Wang Y."/>
            <person name="Liu W."/>
            <person name="Liu Z."/>
            <person name="Liu J."/>
            <person name="Guo Q."/>
            <person name="Huang H."/>
            <person name="Sederoff R.R."/>
            <person name="Wang G."/>
            <person name="Qu G."/>
            <person name="Chen S."/>
        </authorList>
    </citation>
    <scope>NUCLEOTIDE SEQUENCE [LARGE SCALE GENOMIC DNA]</scope>
    <source>
        <strain evidence="2">SC-2020</strain>
    </source>
</reference>
<protein>
    <submittedName>
        <fullName evidence="2">Uncharacterized protein</fullName>
    </submittedName>
</protein>
<dbReference type="AlphaFoldDB" id="A0AAD6PU36"/>
<sequence>MGLSSPDQVDLVSNATPRLNQTLPCPNSKISTLNPSLQNEIENENLGLPEKDIGSQGPRKKIVKKGFHGRLLRLLELKWKSDQINVLKFRFPDTQSAFNFHSSEFWTEITISGKLEASEKEEARRKCAVQGRKIPACLLEI</sequence>